<dbReference type="InterPro" id="IPR001810">
    <property type="entry name" value="F-box_dom"/>
</dbReference>
<gene>
    <name evidence="2" type="ORF">BCR33DRAFT_714883</name>
</gene>
<dbReference type="SUPFAM" id="SSF81383">
    <property type="entry name" value="F-box domain"/>
    <property type="match status" value="1"/>
</dbReference>
<name>A0A1Y2CLJ1_9FUNG</name>
<comment type="caution">
    <text evidence="2">The sequence shown here is derived from an EMBL/GenBank/DDBJ whole genome shotgun (WGS) entry which is preliminary data.</text>
</comment>
<reference evidence="2 3" key="1">
    <citation type="submission" date="2016-07" db="EMBL/GenBank/DDBJ databases">
        <title>Pervasive Adenine N6-methylation of Active Genes in Fungi.</title>
        <authorList>
            <consortium name="DOE Joint Genome Institute"/>
            <person name="Mondo S.J."/>
            <person name="Dannebaum R.O."/>
            <person name="Kuo R.C."/>
            <person name="Labutti K."/>
            <person name="Haridas S."/>
            <person name="Kuo A."/>
            <person name="Salamov A."/>
            <person name="Ahrendt S.R."/>
            <person name="Lipzen A."/>
            <person name="Sullivan W."/>
            <person name="Andreopoulos W.B."/>
            <person name="Clum A."/>
            <person name="Lindquist E."/>
            <person name="Daum C."/>
            <person name="Ramamoorthy G.K."/>
            <person name="Gryganskyi A."/>
            <person name="Culley D."/>
            <person name="Magnuson J.K."/>
            <person name="James T.Y."/>
            <person name="O'Malley M.A."/>
            <person name="Stajich J.E."/>
            <person name="Spatafora J.W."/>
            <person name="Visel A."/>
            <person name="Grigoriev I.V."/>
        </authorList>
    </citation>
    <scope>NUCLEOTIDE SEQUENCE [LARGE SCALE GENOMIC DNA]</scope>
    <source>
        <strain evidence="2 3">JEL800</strain>
    </source>
</reference>
<organism evidence="2 3">
    <name type="scientific">Rhizoclosmatium globosum</name>
    <dbReference type="NCBI Taxonomy" id="329046"/>
    <lineage>
        <taxon>Eukaryota</taxon>
        <taxon>Fungi</taxon>
        <taxon>Fungi incertae sedis</taxon>
        <taxon>Chytridiomycota</taxon>
        <taxon>Chytridiomycota incertae sedis</taxon>
        <taxon>Chytridiomycetes</taxon>
        <taxon>Chytridiales</taxon>
        <taxon>Chytriomycetaceae</taxon>
        <taxon>Rhizoclosmatium</taxon>
    </lineage>
</organism>
<dbReference type="Proteomes" id="UP000193642">
    <property type="component" value="Unassembled WGS sequence"/>
</dbReference>
<dbReference type="EMBL" id="MCGO01000013">
    <property type="protein sequence ID" value="ORY47826.1"/>
    <property type="molecule type" value="Genomic_DNA"/>
</dbReference>
<dbReference type="OrthoDB" id="2181556at2759"/>
<evidence type="ECO:0000313" key="2">
    <source>
        <dbReference type="EMBL" id="ORY47826.1"/>
    </source>
</evidence>
<sequence>MPQEVVAQIMSWIFPYDVWQFRKLSKSFNELISSSRFAALNLNRFAPIPDYSVDFSWAPTCWDMLSFHSPVSYQSEYARKNLTHFIKLIWLREIRAEVEIPASWFPHLTNLERLEWDECSLVGPIPEEIGSLQVFSNLICH</sequence>
<dbReference type="InterPro" id="IPR036047">
    <property type="entry name" value="F-box-like_dom_sf"/>
</dbReference>
<proteinExistence type="predicted"/>
<feature type="domain" description="F-box" evidence="1">
    <location>
        <begin position="1"/>
        <end position="40"/>
    </location>
</feature>
<accession>A0A1Y2CLJ1</accession>
<evidence type="ECO:0000259" key="1">
    <source>
        <dbReference type="PROSITE" id="PS50181"/>
    </source>
</evidence>
<dbReference type="AlphaFoldDB" id="A0A1Y2CLJ1"/>
<dbReference type="Pfam" id="PF00646">
    <property type="entry name" value="F-box"/>
    <property type="match status" value="1"/>
</dbReference>
<keyword evidence="3" id="KW-1185">Reference proteome</keyword>
<evidence type="ECO:0000313" key="3">
    <source>
        <dbReference type="Proteomes" id="UP000193642"/>
    </source>
</evidence>
<protein>
    <recommendedName>
        <fullName evidence="1">F-box domain-containing protein</fullName>
    </recommendedName>
</protein>
<dbReference type="PROSITE" id="PS50181">
    <property type="entry name" value="FBOX"/>
    <property type="match status" value="1"/>
</dbReference>